<dbReference type="Pfam" id="PF05065">
    <property type="entry name" value="Phage_capsid"/>
    <property type="match status" value="1"/>
</dbReference>
<evidence type="ECO:0000313" key="4">
    <source>
        <dbReference type="Proteomes" id="UP000184485"/>
    </source>
</evidence>
<gene>
    <name evidence="3" type="ORF">SAMN02745157_0210</name>
</gene>
<evidence type="ECO:0000256" key="1">
    <source>
        <dbReference type="ARBA" id="ARBA00004328"/>
    </source>
</evidence>
<dbReference type="RefSeq" id="WP_073058710.1">
    <property type="nucleotide sequence ID" value="NZ_FQUP01000012.1"/>
</dbReference>
<dbReference type="Proteomes" id="UP000184485">
    <property type="component" value="Unassembled WGS sequence"/>
</dbReference>
<keyword evidence="4" id="KW-1185">Reference proteome</keyword>
<reference evidence="3 4" key="1">
    <citation type="submission" date="2016-11" db="EMBL/GenBank/DDBJ databases">
        <authorList>
            <person name="Jaros S."/>
            <person name="Januszkiewicz K."/>
            <person name="Wedrychowicz H."/>
        </authorList>
    </citation>
    <scope>NUCLEOTIDE SEQUENCE [LARGE SCALE GENOMIC DNA]</scope>
    <source>
        <strain evidence="3 4">DSM 19436</strain>
    </source>
</reference>
<dbReference type="Gene3D" id="3.30.2320.10">
    <property type="entry name" value="hypothetical protein PF0899 domain"/>
    <property type="match status" value="1"/>
</dbReference>
<feature type="domain" description="Phage capsid-like C-terminal" evidence="2">
    <location>
        <begin position="100"/>
        <end position="371"/>
    </location>
</feature>
<dbReference type="EMBL" id="FQUP01000012">
    <property type="protein sequence ID" value="SHH03968.1"/>
    <property type="molecule type" value="Genomic_DNA"/>
</dbReference>
<dbReference type="SUPFAM" id="SSF56563">
    <property type="entry name" value="Major capsid protein gp5"/>
    <property type="match status" value="1"/>
</dbReference>
<dbReference type="InterPro" id="IPR024455">
    <property type="entry name" value="Phage_capsid"/>
</dbReference>
<proteinExistence type="predicted"/>
<dbReference type="AlphaFoldDB" id="A0A1M5PQD6"/>
<comment type="subcellular location">
    <subcellularLocation>
        <location evidence="1">Virion</location>
    </subcellularLocation>
</comment>
<evidence type="ECO:0000313" key="3">
    <source>
        <dbReference type="EMBL" id="SHH03968.1"/>
    </source>
</evidence>
<accession>A0A1M5PQD6</accession>
<organism evidence="3 4">
    <name type="scientific">Kaistia soli DSM 19436</name>
    <dbReference type="NCBI Taxonomy" id="1122133"/>
    <lineage>
        <taxon>Bacteria</taxon>
        <taxon>Pseudomonadati</taxon>
        <taxon>Pseudomonadota</taxon>
        <taxon>Alphaproteobacteria</taxon>
        <taxon>Hyphomicrobiales</taxon>
        <taxon>Kaistiaceae</taxon>
        <taxon>Kaistia</taxon>
    </lineage>
</organism>
<evidence type="ECO:0000259" key="2">
    <source>
        <dbReference type="Pfam" id="PF05065"/>
    </source>
</evidence>
<dbReference type="NCBIfam" id="TIGR01554">
    <property type="entry name" value="major_cap_HK97"/>
    <property type="match status" value="1"/>
</dbReference>
<dbReference type="STRING" id="1122133.SAMN02745157_0210"/>
<dbReference type="InterPro" id="IPR054612">
    <property type="entry name" value="Phage_capsid-like_C"/>
</dbReference>
<name>A0A1M5PQD6_9HYPH</name>
<protein>
    <submittedName>
        <fullName evidence="3">Phage major capsid protein, HK97 family</fullName>
    </submittedName>
</protein>
<sequence>MSACYPSAAFSPIELKAGDEADDIVTKALGDLQSTVEARLVDIEKKAGDRLDKIEAKLGRPALITKADDSDADVKAYDEWLRTGHISLETKALTTGAGSGAPLIPTIRREEIIEKLTTFSPVRQLAQVVSVNGGLLQIPRLVDEVVPVSVTEVAARTEDEPTFEQIDIKNFEMAVVVPVSRITLEDSVIDIGSFIGNHLAKKFGALESSWFISGNGTTQAEGVLTSTELSMLTTATTGTIVADEIIDLFYGLQSAYSASGSWLMNRATMALIRKMKGSDGQYIWEKSVAAGQPPSLLGRPVYEAPHMPNPTAGLVPIVFGDLASGYLITDRVAIDPIRDEVTGYGNGIVKFGARRRVGGKVVLGEALTKLRVKA</sequence>